<comment type="similarity">
    <text evidence="1 9">Belongs to the class-II aminoacyl-tRNA synthetase family.</text>
</comment>
<dbReference type="InterPro" id="IPR045864">
    <property type="entry name" value="aa-tRNA-synth_II/BPL/LPL"/>
</dbReference>
<evidence type="ECO:0000313" key="13">
    <source>
        <dbReference type="Proteomes" id="UP000620133"/>
    </source>
</evidence>
<feature type="domain" description="Aminoacyl-transfer RNA synthetases class-II family profile" evidence="11">
    <location>
        <begin position="23"/>
        <end position="319"/>
    </location>
</feature>
<dbReference type="Proteomes" id="UP000620133">
    <property type="component" value="Chromosome"/>
</dbReference>
<evidence type="ECO:0000313" key="12">
    <source>
        <dbReference type="EMBL" id="BCR35978.1"/>
    </source>
</evidence>
<evidence type="ECO:0000256" key="8">
    <source>
        <dbReference type="ARBA" id="ARBA00047639"/>
    </source>
</evidence>
<dbReference type="InterPro" id="IPR006195">
    <property type="entry name" value="aa-tRNA-synth_II"/>
</dbReference>
<feature type="binding site" evidence="10">
    <location>
        <position position="256"/>
    </location>
    <ligand>
        <name>L-histidine</name>
        <dbReference type="ChEBI" id="CHEBI:57595"/>
    </ligand>
</feature>
<dbReference type="PIRSF" id="PIRSF001549">
    <property type="entry name" value="His-tRNA_synth"/>
    <property type="match status" value="1"/>
</dbReference>
<dbReference type="GO" id="GO:0004821">
    <property type="term" value="F:histidine-tRNA ligase activity"/>
    <property type="evidence" value="ECO:0007669"/>
    <property type="project" value="UniProtKB-UniRule"/>
</dbReference>
<gene>
    <name evidence="9 12" type="primary">hisS</name>
    <name evidence="12" type="ORF">MPAN_008710</name>
</gene>
<organism evidence="12 13">
    <name type="scientific">Mariniplasma anaerobium</name>
    <dbReference type="NCBI Taxonomy" id="2735436"/>
    <lineage>
        <taxon>Bacteria</taxon>
        <taxon>Bacillati</taxon>
        <taxon>Mycoplasmatota</taxon>
        <taxon>Mollicutes</taxon>
        <taxon>Acholeplasmatales</taxon>
        <taxon>Acholeplasmataceae</taxon>
        <taxon>Mariniplasma</taxon>
    </lineage>
</organism>
<evidence type="ECO:0000256" key="5">
    <source>
        <dbReference type="ARBA" id="ARBA00022840"/>
    </source>
</evidence>
<dbReference type="CDD" id="cd00859">
    <property type="entry name" value="HisRS_anticodon"/>
    <property type="match status" value="1"/>
</dbReference>
<dbReference type="GO" id="GO:0006427">
    <property type="term" value="P:histidyl-tRNA aminoacylation"/>
    <property type="evidence" value="ECO:0007669"/>
    <property type="project" value="UniProtKB-UniRule"/>
</dbReference>
<evidence type="ECO:0000256" key="7">
    <source>
        <dbReference type="ARBA" id="ARBA00023146"/>
    </source>
</evidence>
<reference evidence="12" key="1">
    <citation type="submission" date="2021-01" db="EMBL/GenBank/DDBJ databases">
        <title>Draft genome sequence of Acholeplasmataceae bacterium strain Mahy22.</title>
        <authorList>
            <person name="Watanabe M."/>
            <person name="Kojima H."/>
            <person name="Fukui M."/>
        </authorList>
    </citation>
    <scope>NUCLEOTIDE SEQUENCE</scope>
    <source>
        <strain evidence="12">Mahy22</strain>
    </source>
</reference>
<dbReference type="SUPFAM" id="SSF52954">
    <property type="entry name" value="Class II aaRS ABD-related"/>
    <property type="match status" value="1"/>
</dbReference>
<dbReference type="SUPFAM" id="SSF55681">
    <property type="entry name" value="Class II aaRS and biotin synthetases"/>
    <property type="match status" value="1"/>
</dbReference>
<comment type="subcellular location">
    <subcellularLocation>
        <location evidence="9">Cytoplasm</location>
    </subcellularLocation>
</comment>
<evidence type="ECO:0000256" key="6">
    <source>
        <dbReference type="ARBA" id="ARBA00022917"/>
    </source>
</evidence>
<name>A0A7U9TIG4_9MOLU</name>
<dbReference type="CDD" id="cd00773">
    <property type="entry name" value="HisRS-like_core"/>
    <property type="match status" value="1"/>
</dbReference>
<dbReference type="Pfam" id="PF13393">
    <property type="entry name" value="tRNA-synt_His"/>
    <property type="match status" value="1"/>
</dbReference>
<dbReference type="EMBL" id="AP024412">
    <property type="protein sequence ID" value="BCR35978.1"/>
    <property type="molecule type" value="Genomic_DNA"/>
</dbReference>
<evidence type="ECO:0000256" key="10">
    <source>
        <dbReference type="PIRSR" id="PIRSR001549-1"/>
    </source>
</evidence>
<dbReference type="NCBIfam" id="TIGR00442">
    <property type="entry name" value="hisS"/>
    <property type="match status" value="1"/>
</dbReference>
<dbReference type="EC" id="6.1.1.21" evidence="9"/>
<sequence length="422" mass="48256">MAANRVKGTYDVLPSESYKWVALETKIREILSLYNLKEIRTPMMEYSNVFHRDSEGSDMVTKETYDFVDRSNRALTLRPEGTAGVIRSYVENKLYASQELEKVYYIGPNFRYERPGKGRYRQFSQFGVEAIGTVDPALDAEMIILAYDFIKRLGLKGVKVRVNTLGDQESRDRYQEALVKHFTPHIHELCEDCKNRIDKNPLRILDCKIDYKHESVINAPTPLDLLNDASRAYFDEVKSHLEMCGIDYVIAPKLVRGLDYYSHTVFEIEADIKGFGAANVLGGGGRYQKLVSELGGPDLGGIGFAFGMERLLMALEANHIELNEDVEVDCFVITFSKELKKIGTKILYDLRQENFVSDMNYTAKSFKGQLKQALRFNSKYLIILGDEEYARGVVGIKDTKTEIQEEIKIENITAYIKKKMEK</sequence>
<evidence type="ECO:0000256" key="4">
    <source>
        <dbReference type="ARBA" id="ARBA00022741"/>
    </source>
</evidence>
<keyword evidence="4 9" id="KW-0547">Nucleotide-binding</keyword>
<dbReference type="InterPro" id="IPR015807">
    <property type="entry name" value="His-tRNA-ligase"/>
</dbReference>
<dbReference type="GO" id="GO:0005524">
    <property type="term" value="F:ATP binding"/>
    <property type="evidence" value="ECO:0007669"/>
    <property type="project" value="UniProtKB-UniRule"/>
</dbReference>
<feature type="binding site" evidence="10">
    <location>
        <begin position="260"/>
        <end position="261"/>
    </location>
    <ligand>
        <name>L-histidine</name>
        <dbReference type="ChEBI" id="CHEBI:57595"/>
    </ligand>
</feature>
<dbReference type="RefSeq" id="WP_176239821.1">
    <property type="nucleotide sequence ID" value="NZ_AP024412.1"/>
</dbReference>
<dbReference type="GO" id="GO:0005737">
    <property type="term" value="C:cytoplasm"/>
    <property type="evidence" value="ECO:0007669"/>
    <property type="project" value="UniProtKB-SubCell"/>
</dbReference>
<dbReference type="PANTHER" id="PTHR43707:SF1">
    <property type="entry name" value="HISTIDINE--TRNA LIGASE, MITOCHONDRIAL-RELATED"/>
    <property type="match status" value="1"/>
</dbReference>
<evidence type="ECO:0000256" key="2">
    <source>
        <dbReference type="ARBA" id="ARBA00022490"/>
    </source>
</evidence>
<dbReference type="InterPro" id="IPR041715">
    <property type="entry name" value="HisRS-like_core"/>
</dbReference>
<dbReference type="PANTHER" id="PTHR43707">
    <property type="entry name" value="HISTIDYL-TRNA SYNTHETASE"/>
    <property type="match status" value="1"/>
</dbReference>
<dbReference type="InterPro" id="IPR036621">
    <property type="entry name" value="Anticodon-bd_dom_sf"/>
</dbReference>
<dbReference type="InterPro" id="IPR033656">
    <property type="entry name" value="HisRS_anticodon"/>
</dbReference>
<dbReference type="InterPro" id="IPR004516">
    <property type="entry name" value="HisRS/HisZ"/>
</dbReference>
<dbReference type="AlphaFoldDB" id="A0A7U9TIG4"/>
<evidence type="ECO:0000256" key="9">
    <source>
        <dbReference type="HAMAP-Rule" id="MF_00127"/>
    </source>
</evidence>
<feature type="binding site" evidence="10">
    <location>
        <position position="129"/>
    </location>
    <ligand>
        <name>L-histidine</name>
        <dbReference type="ChEBI" id="CHEBI:57595"/>
    </ligand>
</feature>
<accession>A0A7U9TIG4</accession>
<comment type="catalytic activity">
    <reaction evidence="8 9">
        <text>tRNA(His) + L-histidine + ATP = L-histidyl-tRNA(His) + AMP + diphosphate + H(+)</text>
        <dbReference type="Rhea" id="RHEA:17313"/>
        <dbReference type="Rhea" id="RHEA-COMP:9665"/>
        <dbReference type="Rhea" id="RHEA-COMP:9689"/>
        <dbReference type="ChEBI" id="CHEBI:15378"/>
        <dbReference type="ChEBI" id="CHEBI:30616"/>
        <dbReference type="ChEBI" id="CHEBI:33019"/>
        <dbReference type="ChEBI" id="CHEBI:57595"/>
        <dbReference type="ChEBI" id="CHEBI:78442"/>
        <dbReference type="ChEBI" id="CHEBI:78527"/>
        <dbReference type="ChEBI" id="CHEBI:456215"/>
        <dbReference type="EC" id="6.1.1.21"/>
    </reaction>
</comment>
<proteinExistence type="inferred from homology"/>
<dbReference type="Gene3D" id="3.30.930.10">
    <property type="entry name" value="Bira Bifunctional Protein, Domain 2"/>
    <property type="match status" value="1"/>
</dbReference>
<keyword evidence="5 9" id="KW-0067">ATP-binding</keyword>
<dbReference type="PROSITE" id="PS50862">
    <property type="entry name" value="AA_TRNA_LIGASE_II"/>
    <property type="match status" value="1"/>
</dbReference>
<dbReference type="HAMAP" id="MF_00127">
    <property type="entry name" value="His_tRNA_synth"/>
    <property type="match status" value="1"/>
</dbReference>
<feature type="binding site" evidence="10">
    <location>
        <position position="125"/>
    </location>
    <ligand>
        <name>L-histidine</name>
        <dbReference type="ChEBI" id="CHEBI:57595"/>
    </ligand>
</feature>
<keyword evidence="2 9" id="KW-0963">Cytoplasm</keyword>
<protein>
    <recommendedName>
        <fullName evidence="9">Histidine--tRNA ligase</fullName>
        <ecNumber evidence="9">6.1.1.21</ecNumber>
    </recommendedName>
    <alternativeName>
        <fullName evidence="9">Histidyl-tRNA synthetase</fullName>
        <shortName evidence="9">HisRS</shortName>
    </alternativeName>
</protein>
<keyword evidence="6 9" id="KW-0648">Protein biosynthesis</keyword>
<comment type="subunit">
    <text evidence="9">Homodimer.</text>
</comment>
<feature type="binding site" evidence="10">
    <location>
        <begin position="80"/>
        <end position="82"/>
    </location>
    <ligand>
        <name>L-histidine</name>
        <dbReference type="ChEBI" id="CHEBI:57595"/>
    </ligand>
</feature>
<evidence type="ECO:0000259" key="11">
    <source>
        <dbReference type="PROSITE" id="PS50862"/>
    </source>
</evidence>
<keyword evidence="7 9" id="KW-0030">Aminoacyl-tRNA synthetase</keyword>
<keyword evidence="3 9" id="KW-0436">Ligase</keyword>
<dbReference type="InterPro" id="IPR004154">
    <property type="entry name" value="Anticodon-bd"/>
</dbReference>
<evidence type="ECO:0000256" key="1">
    <source>
        <dbReference type="ARBA" id="ARBA00008226"/>
    </source>
</evidence>
<dbReference type="KEGG" id="manr:MPAN_008710"/>
<dbReference type="Pfam" id="PF03129">
    <property type="entry name" value="HGTP_anticodon"/>
    <property type="match status" value="1"/>
</dbReference>
<dbReference type="Gene3D" id="3.40.50.800">
    <property type="entry name" value="Anticodon-binding domain"/>
    <property type="match status" value="1"/>
</dbReference>
<evidence type="ECO:0000256" key="3">
    <source>
        <dbReference type="ARBA" id="ARBA00022598"/>
    </source>
</evidence>
<keyword evidence="13" id="KW-1185">Reference proteome</keyword>
<feature type="binding site" evidence="10">
    <location>
        <position position="111"/>
    </location>
    <ligand>
        <name>L-histidine</name>
        <dbReference type="ChEBI" id="CHEBI:57595"/>
    </ligand>
</feature>